<accession>A0A8T0IWQ2</accession>
<dbReference type="EMBL" id="CM026422">
    <property type="protein sequence ID" value="KAG0588140.1"/>
    <property type="molecule type" value="Genomic_DNA"/>
</dbReference>
<comment type="caution">
    <text evidence="1">The sequence shown here is derived from an EMBL/GenBank/DDBJ whole genome shotgun (WGS) entry which is preliminary data.</text>
</comment>
<keyword evidence="2" id="KW-1185">Reference proteome</keyword>
<evidence type="ECO:0000313" key="2">
    <source>
        <dbReference type="Proteomes" id="UP000822688"/>
    </source>
</evidence>
<name>A0A8T0IWQ2_CERPU</name>
<sequence>MTKWPPPCEEDFLTHRQPNPHRHCSSSSCTPATPIFTSSLRHHCPGPSLHIPYSQVSLMPTLSAIVGSILDSVVHCGCGACMHVLAVLIDALGFVSGVCDLLLVVASESRGRKLPRARGV</sequence>
<protein>
    <submittedName>
        <fullName evidence="1">Uncharacterized protein</fullName>
    </submittedName>
</protein>
<dbReference type="AlphaFoldDB" id="A0A8T0IWQ2"/>
<reference evidence="1" key="1">
    <citation type="submission" date="2020-06" db="EMBL/GenBank/DDBJ databases">
        <title>WGS assembly of Ceratodon purpureus strain R40.</title>
        <authorList>
            <person name="Carey S.B."/>
            <person name="Jenkins J."/>
            <person name="Shu S."/>
            <person name="Lovell J.T."/>
            <person name="Sreedasyam A."/>
            <person name="Maumus F."/>
            <person name="Tiley G.P."/>
            <person name="Fernandez-Pozo N."/>
            <person name="Barry K."/>
            <person name="Chen C."/>
            <person name="Wang M."/>
            <person name="Lipzen A."/>
            <person name="Daum C."/>
            <person name="Saski C.A."/>
            <person name="Payton A.C."/>
            <person name="Mcbreen J.C."/>
            <person name="Conrad R.E."/>
            <person name="Kollar L.M."/>
            <person name="Olsson S."/>
            <person name="Huttunen S."/>
            <person name="Landis J.B."/>
            <person name="Wickett N.J."/>
            <person name="Johnson M.G."/>
            <person name="Rensing S.A."/>
            <person name="Grimwood J."/>
            <person name="Schmutz J."/>
            <person name="Mcdaniel S.F."/>
        </authorList>
    </citation>
    <scope>NUCLEOTIDE SEQUENCE</scope>
    <source>
        <strain evidence="1">R40</strain>
    </source>
</reference>
<dbReference type="Proteomes" id="UP000822688">
    <property type="component" value="Chromosome 2"/>
</dbReference>
<proteinExistence type="predicted"/>
<evidence type="ECO:0000313" key="1">
    <source>
        <dbReference type="EMBL" id="KAG0588140.1"/>
    </source>
</evidence>
<organism evidence="1 2">
    <name type="scientific">Ceratodon purpureus</name>
    <name type="common">Fire moss</name>
    <name type="synonym">Dicranum purpureum</name>
    <dbReference type="NCBI Taxonomy" id="3225"/>
    <lineage>
        <taxon>Eukaryota</taxon>
        <taxon>Viridiplantae</taxon>
        <taxon>Streptophyta</taxon>
        <taxon>Embryophyta</taxon>
        <taxon>Bryophyta</taxon>
        <taxon>Bryophytina</taxon>
        <taxon>Bryopsida</taxon>
        <taxon>Dicranidae</taxon>
        <taxon>Pseudoditrichales</taxon>
        <taxon>Ditrichaceae</taxon>
        <taxon>Ceratodon</taxon>
    </lineage>
</organism>
<gene>
    <name evidence="1" type="ORF">KC19_2G219300</name>
</gene>